<dbReference type="Proteomes" id="UP001176891">
    <property type="component" value="Unassembled WGS sequence"/>
</dbReference>
<dbReference type="InterPro" id="IPR016032">
    <property type="entry name" value="Sig_transdc_resp-reg_C-effctor"/>
</dbReference>
<evidence type="ECO:0000256" key="1">
    <source>
        <dbReference type="ARBA" id="ARBA00004496"/>
    </source>
</evidence>
<keyword evidence="5" id="KW-0472">Membrane</keyword>
<evidence type="ECO:0000313" key="8">
    <source>
        <dbReference type="EMBL" id="MDO5988645.1"/>
    </source>
</evidence>
<keyword evidence="2" id="KW-0963">Cytoplasm</keyword>
<name>A0ABT8X4Z7_9FLAO</name>
<dbReference type="EMBL" id="JAUOEM010000005">
    <property type="protein sequence ID" value="MDO5988645.1"/>
    <property type="molecule type" value="Genomic_DNA"/>
</dbReference>
<dbReference type="PROSITE" id="PS50005">
    <property type="entry name" value="TPR"/>
    <property type="match status" value="2"/>
</dbReference>
<evidence type="ECO:0000256" key="2">
    <source>
        <dbReference type="ARBA" id="ARBA00022490"/>
    </source>
</evidence>
<dbReference type="PANTHER" id="PTHR45954:SF1">
    <property type="entry name" value="LD33695P"/>
    <property type="match status" value="1"/>
</dbReference>
<reference evidence="8" key="1">
    <citation type="submission" date="2023-07" db="EMBL/GenBank/DDBJ databases">
        <title>Two novel species in the genus Flavivirga.</title>
        <authorList>
            <person name="Kwon K."/>
        </authorList>
    </citation>
    <scope>NUCLEOTIDE SEQUENCE</scope>
    <source>
        <strain evidence="8">KACC 14157</strain>
    </source>
</reference>
<dbReference type="InterPro" id="IPR011990">
    <property type="entry name" value="TPR-like_helical_dom_sf"/>
</dbReference>
<evidence type="ECO:0000256" key="6">
    <source>
        <dbReference type="SAM" id="SignalP"/>
    </source>
</evidence>
<evidence type="ECO:0000313" key="9">
    <source>
        <dbReference type="Proteomes" id="UP001176891"/>
    </source>
</evidence>
<dbReference type="Gene3D" id="1.10.10.10">
    <property type="entry name" value="Winged helix-like DNA-binding domain superfamily/Winged helix DNA-binding domain"/>
    <property type="match status" value="1"/>
</dbReference>
<dbReference type="InterPro" id="IPR036388">
    <property type="entry name" value="WH-like_DNA-bd_sf"/>
</dbReference>
<keyword evidence="6" id="KW-0732">Signal</keyword>
<feature type="signal peptide" evidence="6">
    <location>
        <begin position="1"/>
        <end position="19"/>
    </location>
</feature>
<protein>
    <submittedName>
        <fullName evidence="8">Tetratricopeptide repeat protein</fullName>
    </submittedName>
</protein>
<organism evidence="8 9">
    <name type="scientific">Flavivirga amylovorans</name>
    <dbReference type="NCBI Taxonomy" id="870486"/>
    <lineage>
        <taxon>Bacteria</taxon>
        <taxon>Pseudomonadati</taxon>
        <taxon>Bacteroidota</taxon>
        <taxon>Flavobacteriia</taxon>
        <taxon>Flavobacteriales</taxon>
        <taxon>Flavobacteriaceae</taxon>
        <taxon>Flavivirga</taxon>
    </lineage>
</organism>
<comment type="caution">
    <text evidence="8">The sequence shown here is derived from an EMBL/GenBank/DDBJ whole genome shotgun (WGS) entry which is preliminary data.</text>
</comment>
<dbReference type="Gene3D" id="1.25.40.10">
    <property type="entry name" value="Tetratricopeptide repeat domain"/>
    <property type="match status" value="3"/>
</dbReference>
<dbReference type="PANTHER" id="PTHR45954">
    <property type="entry name" value="LD33695P"/>
    <property type="match status" value="1"/>
</dbReference>
<feature type="chain" id="PRO_5045762415" evidence="6">
    <location>
        <begin position="20"/>
        <end position="623"/>
    </location>
</feature>
<feature type="repeat" description="TPR" evidence="4">
    <location>
        <begin position="289"/>
        <end position="322"/>
    </location>
</feature>
<comment type="subcellular location">
    <subcellularLocation>
        <location evidence="1">Cytoplasm</location>
    </subcellularLocation>
</comment>
<dbReference type="RefSeq" id="WP_303283296.1">
    <property type="nucleotide sequence ID" value="NZ_BAABCZ010000004.1"/>
</dbReference>
<dbReference type="InterPro" id="IPR019734">
    <property type="entry name" value="TPR_rpt"/>
</dbReference>
<feature type="domain" description="HTH luxR-type" evidence="7">
    <location>
        <begin position="559"/>
        <end position="623"/>
    </location>
</feature>
<evidence type="ECO:0000256" key="4">
    <source>
        <dbReference type="PROSITE-ProRule" id="PRU00339"/>
    </source>
</evidence>
<keyword evidence="5" id="KW-1133">Transmembrane helix</keyword>
<feature type="transmembrane region" description="Helical" evidence="5">
    <location>
        <begin position="446"/>
        <end position="465"/>
    </location>
</feature>
<dbReference type="InterPro" id="IPR052386">
    <property type="entry name" value="GPSM"/>
</dbReference>
<dbReference type="Pfam" id="PF13424">
    <property type="entry name" value="TPR_12"/>
    <property type="match status" value="1"/>
</dbReference>
<gene>
    <name evidence="8" type="ORF">Q4Q39_14630</name>
</gene>
<keyword evidence="3" id="KW-0677">Repeat</keyword>
<dbReference type="PROSITE" id="PS50043">
    <property type="entry name" value="HTH_LUXR_2"/>
    <property type="match status" value="1"/>
</dbReference>
<evidence type="ECO:0000256" key="5">
    <source>
        <dbReference type="SAM" id="Phobius"/>
    </source>
</evidence>
<keyword evidence="5" id="KW-0812">Transmembrane</keyword>
<dbReference type="InterPro" id="IPR000792">
    <property type="entry name" value="Tscrpt_reg_LuxR_C"/>
</dbReference>
<keyword evidence="9" id="KW-1185">Reference proteome</keyword>
<dbReference type="SUPFAM" id="SSF48452">
    <property type="entry name" value="TPR-like"/>
    <property type="match status" value="2"/>
</dbReference>
<sequence length="623" mass="72247">MKRLTLCLFLVLIPCFLISQNDKKIDSLIKLSKTLPENETKAAILGTIYEELMFKDSKLSFEYAKRSYELSKKLNYQKGIASGYLHFADYYKDRGALDSARHYYTKSLNGFKQMNSMKGILFVNHSMASFEQNLGNFDKALSYAYENINIYKKRDSIEGTNHNLFNLIGSEYELIGGIHKELGNYHIALTETLKALNFFEQKKDKLRKGDALLQLGNIEYLLGNYDKALDYTTNSYSIYKDYKDLQYQSYAANDIGDTYVKLQKLDLAKQYYETALKLATDIKNKEIEGSSLVNLGNTYARLKQYSTAIDFLNQGLDIHRTLDYKNAIAKDLNHIAQVAIETKRFNEAFKNLDESIMISSKTGSKENLSEAYYLRYKANKHVNDLKKALSDHEYFATINDSVFNITKSKQIEELRTIHETEKKEQQITLQKNEIDLLKQKGEINNLYKILFGIGFLLSLIGFYAVRQKLKHSKIEKEKLDLELEFKKKELTTHALHLAKKNEVLEGLKQQAKSFKTSESGLKGYNQLIRTINFDLKDDNNWENFSRYFQEVHKDFNSNVKQKFPELTPNELRLMSLLKMNLSSKEIANILNISQEGIKKARYRLRKKLNISTEDSLQDLILKI</sequence>
<evidence type="ECO:0000256" key="3">
    <source>
        <dbReference type="ARBA" id="ARBA00022737"/>
    </source>
</evidence>
<dbReference type="SMART" id="SM00028">
    <property type="entry name" value="TPR"/>
    <property type="match status" value="5"/>
</dbReference>
<keyword evidence="4" id="KW-0802">TPR repeat</keyword>
<accession>A0ABT8X4Z7</accession>
<dbReference type="SMART" id="SM00421">
    <property type="entry name" value="HTH_LUXR"/>
    <property type="match status" value="1"/>
</dbReference>
<evidence type="ECO:0000259" key="7">
    <source>
        <dbReference type="PROSITE" id="PS50043"/>
    </source>
</evidence>
<proteinExistence type="predicted"/>
<dbReference type="SUPFAM" id="SSF46894">
    <property type="entry name" value="C-terminal effector domain of the bipartite response regulators"/>
    <property type="match status" value="1"/>
</dbReference>
<feature type="repeat" description="TPR" evidence="4">
    <location>
        <begin position="249"/>
        <end position="282"/>
    </location>
</feature>
<dbReference type="Pfam" id="PF00196">
    <property type="entry name" value="GerE"/>
    <property type="match status" value="1"/>
</dbReference>